<dbReference type="GO" id="GO:0009451">
    <property type="term" value="P:RNA modification"/>
    <property type="evidence" value="ECO:0000318"/>
    <property type="project" value="GO_Central"/>
</dbReference>
<dbReference type="HOGENOM" id="CLU_002706_37_2_1"/>
<protein>
    <submittedName>
        <fullName evidence="5">Mitochondrial editing factor 22-like protein</fullName>
    </submittedName>
</protein>
<evidence type="ECO:0000256" key="1">
    <source>
        <dbReference type="ARBA" id="ARBA00006643"/>
    </source>
</evidence>
<dbReference type="NCBIfam" id="TIGR00756">
    <property type="entry name" value="PPR"/>
    <property type="match status" value="3"/>
</dbReference>
<dbReference type="PANTHER" id="PTHR47926:SF456">
    <property type="entry name" value="PENTATRICOPEPTIDE REPEAT-CONTAINING PROTEIN ELI1, CHLOROPLASTIC"/>
    <property type="match status" value="1"/>
</dbReference>
<dbReference type="Pfam" id="PF20431">
    <property type="entry name" value="E_motif"/>
    <property type="match status" value="1"/>
</dbReference>
<dbReference type="GO" id="GO:0008270">
    <property type="term" value="F:zinc ion binding"/>
    <property type="evidence" value="ECO:0007669"/>
    <property type="project" value="InterPro"/>
</dbReference>
<dbReference type="Pfam" id="PF14432">
    <property type="entry name" value="DYW_deaminase"/>
    <property type="match status" value="1"/>
</dbReference>
<evidence type="ECO:0000313" key="6">
    <source>
        <dbReference type="Proteomes" id="UP000026915"/>
    </source>
</evidence>
<dbReference type="FunFam" id="1.25.40.10:FF:001079">
    <property type="entry name" value="Pentatricopeptide repeat-containing protein At2g17210"/>
    <property type="match status" value="1"/>
</dbReference>
<comment type="similarity">
    <text evidence="1">Belongs to the PPR family. PCMP-H subfamily.</text>
</comment>
<dbReference type="InterPro" id="IPR011990">
    <property type="entry name" value="TPR-like_helical_dom_sf"/>
</dbReference>
<dbReference type="InterPro" id="IPR032867">
    <property type="entry name" value="DYW_dom"/>
</dbReference>
<evidence type="ECO:0000313" key="5">
    <source>
        <dbReference type="EMBL" id="EOY04804.1"/>
    </source>
</evidence>
<dbReference type="Proteomes" id="UP000026915">
    <property type="component" value="Chromosome 4"/>
</dbReference>
<feature type="domain" description="DYW" evidence="4">
    <location>
        <begin position="454"/>
        <end position="501"/>
    </location>
</feature>
<evidence type="ECO:0000259" key="4">
    <source>
        <dbReference type="Pfam" id="PF14432"/>
    </source>
</evidence>
<dbReference type="Gene3D" id="1.25.40.10">
    <property type="entry name" value="Tetratricopeptide repeat domain"/>
    <property type="match status" value="3"/>
</dbReference>
<dbReference type="Pfam" id="PF01535">
    <property type="entry name" value="PPR"/>
    <property type="match status" value="4"/>
</dbReference>
<dbReference type="PROSITE" id="PS51375">
    <property type="entry name" value="PPR"/>
    <property type="match status" value="2"/>
</dbReference>
<reference evidence="5 6" key="1">
    <citation type="journal article" date="2013" name="Genome Biol.">
        <title>The genome sequence of the most widely cultivated cacao type and its use to identify candidate genes regulating pod color.</title>
        <authorList>
            <person name="Motamayor J.C."/>
            <person name="Mockaitis K."/>
            <person name="Schmutz J."/>
            <person name="Haiminen N."/>
            <person name="Iii D.L."/>
            <person name="Cornejo O."/>
            <person name="Findley S.D."/>
            <person name="Zheng P."/>
            <person name="Utro F."/>
            <person name="Royaert S."/>
            <person name="Saski C."/>
            <person name="Jenkins J."/>
            <person name="Podicheti R."/>
            <person name="Zhao M."/>
            <person name="Scheffler B.E."/>
            <person name="Stack J.C."/>
            <person name="Feltus F.A."/>
            <person name="Mustiga G.M."/>
            <person name="Amores F."/>
            <person name="Phillips W."/>
            <person name="Marelli J.P."/>
            <person name="May G.D."/>
            <person name="Shapiro H."/>
            <person name="Ma J."/>
            <person name="Bustamante C.D."/>
            <person name="Schnell R.J."/>
            <person name="Main D."/>
            <person name="Gilbert D."/>
            <person name="Parida L."/>
            <person name="Kuhn D.N."/>
        </authorList>
    </citation>
    <scope>NUCLEOTIDE SEQUENCE [LARGE SCALE GENOMIC DNA]</scope>
    <source>
        <strain evidence="6">cv. Matina 1-6</strain>
    </source>
</reference>
<feature type="repeat" description="PPR" evidence="3">
    <location>
        <begin position="236"/>
        <end position="270"/>
    </location>
</feature>
<feature type="repeat" description="PPR" evidence="3">
    <location>
        <begin position="109"/>
        <end position="143"/>
    </location>
</feature>
<dbReference type="GO" id="GO:0003723">
    <property type="term" value="F:RNA binding"/>
    <property type="evidence" value="ECO:0000318"/>
    <property type="project" value="GO_Central"/>
</dbReference>
<dbReference type="InterPro" id="IPR046960">
    <property type="entry name" value="PPR_At4g14850-like_plant"/>
</dbReference>
<dbReference type="InParanoid" id="A0A061ER73"/>
<dbReference type="EMBL" id="CM001882">
    <property type="protein sequence ID" value="EOY04804.1"/>
    <property type="molecule type" value="Genomic_DNA"/>
</dbReference>
<dbReference type="InterPro" id="IPR046848">
    <property type="entry name" value="E_motif"/>
</dbReference>
<evidence type="ECO:0000256" key="3">
    <source>
        <dbReference type="PROSITE-ProRule" id="PRU00708"/>
    </source>
</evidence>
<keyword evidence="6" id="KW-1185">Reference proteome</keyword>
<dbReference type="AlphaFoldDB" id="A0A061ER73"/>
<dbReference type="eggNOG" id="KOG4197">
    <property type="taxonomic scope" value="Eukaryota"/>
</dbReference>
<gene>
    <name evidence="5" type="ORF">TCM_019980</name>
</gene>
<name>A0A061ER73_THECC</name>
<dbReference type="InterPro" id="IPR002885">
    <property type="entry name" value="PPR_rpt"/>
</dbReference>
<evidence type="ECO:0000256" key="2">
    <source>
        <dbReference type="ARBA" id="ARBA00022737"/>
    </source>
</evidence>
<dbReference type="Gramene" id="EOY04804">
    <property type="protein sequence ID" value="EOY04804"/>
    <property type="gene ID" value="TCM_019980"/>
</dbReference>
<organism evidence="5 6">
    <name type="scientific">Theobroma cacao</name>
    <name type="common">Cacao</name>
    <name type="synonym">Cocoa</name>
    <dbReference type="NCBI Taxonomy" id="3641"/>
    <lineage>
        <taxon>Eukaryota</taxon>
        <taxon>Viridiplantae</taxon>
        <taxon>Streptophyta</taxon>
        <taxon>Embryophyta</taxon>
        <taxon>Tracheophyta</taxon>
        <taxon>Spermatophyta</taxon>
        <taxon>Magnoliopsida</taxon>
        <taxon>eudicotyledons</taxon>
        <taxon>Gunneridae</taxon>
        <taxon>Pentapetalae</taxon>
        <taxon>rosids</taxon>
        <taxon>malvids</taxon>
        <taxon>Malvales</taxon>
        <taxon>Malvaceae</taxon>
        <taxon>Byttnerioideae</taxon>
        <taxon>Theobroma</taxon>
    </lineage>
</organism>
<dbReference type="PANTHER" id="PTHR47926">
    <property type="entry name" value="PENTATRICOPEPTIDE REPEAT-CONTAINING PROTEIN"/>
    <property type="match status" value="1"/>
</dbReference>
<keyword evidence="2" id="KW-0677">Repeat</keyword>
<proteinExistence type="inferred from homology"/>
<dbReference type="OMA" id="GEASICN"/>
<sequence length="501" mass="56612">MSSKKCPLYLVNLRITNSTNNGHFADTLNIYSPMLHNSNVHGNSFTFPLLFKACAALTSLRDGTKLHAQVLQLGFIHDIFVQTSLLLMCSKRFDLVSARNVLDEMLSRNVISWNSMISVYCRGFRVTKAIKLLKVILVLNMYAKCGDIGSARRVFAMVDKKCICLWTSIIAAYTQFGYPAKALDLFKSLGKEIEHYVKPNGFASNQQVQTSSIHMDCKCGIVEKVEEVFAEVLHKDLGVWSSMINGYAIHGLGNEALNLFHQMQITETFSLDHVVFTSILLACSHSGLVEDGFKYFKDMKRVYRIEPSIEHYTCMVDLLGRAGHFYLALKTIQEIPVQVQAQVWARLLSACRKYCNVDLGEYIARKLLDLNPGNTSNHVLMSNLYTSGGKWKEATITRSMLRNRGLIKEPGWSQVQINGYIRVFVAGDRSHNWSADIYKRLDEFNIKLKEAGCIAEIDMVFHDLENEEKEEALEVHIERLAVAWGPISTDVGTTLTIIKNL</sequence>
<accession>A0A061ER73</accession>